<gene>
    <name evidence="1" type="ORF">SmB9_29630</name>
</gene>
<reference evidence="1 2" key="1">
    <citation type="submission" date="2018-06" db="EMBL/GenBank/DDBJ databases">
        <title>Complete Genome Sequence of the Microcystin-Degrading Bacterium Sphingosinicella microcystinivorans Strain B-9.</title>
        <authorList>
            <person name="Jin H."/>
            <person name="Nishizawa T."/>
            <person name="Guo Y."/>
            <person name="Nishizawa A."/>
            <person name="Park H."/>
            <person name="Kato H."/>
            <person name="Tsuji K."/>
            <person name="Harada K."/>
        </authorList>
    </citation>
    <scope>NUCLEOTIDE SEQUENCE [LARGE SCALE GENOMIC DNA]</scope>
    <source>
        <strain evidence="1 2">B9</strain>
    </source>
</reference>
<protein>
    <submittedName>
        <fullName evidence="1">Uncharacterized protein</fullName>
    </submittedName>
</protein>
<evidence type="ECO:0000313" key="1">
    <source>
        <dbReference type="EMBL" id="BBE35305.1"/>
    </source>
</evidence>
<sequence length="145" mass="15448">MRSRRCSALRAPRRALIRAPRGASIRAAGGPLIGFGSVIGAGSTFAGLSCPFIEAAFQRRTFADRAVADWPCSTPLTGAFRGAWTVGNVVLFGGAARALRFAAKRRTGRATGFRWTARRTGTARGLRHCAQLDLKRTIGKPATFG</sequence>
<dbReference type="KEGG" id="smic:SmB9_29630"/>
<proteinExistence type="predicted"/>
<evidence type="ECO:0000313" key="2">
    <source>
        <dbReference type="Proteomes" id="UP000275727"/>
    </source>
</evidence>
<dbReference type="EMBL" id="AP018711">
    <property type="protein sequence ID" value="BBE35305.1"/>
    <property type="molecule type" value="Genomic_DNA"/>
</dbReference>
<dbReference type="AlphaFoldDB" id="A0AAD1G222"/>
<organism evidence="1 2">
    <name type="scientific">Sphingosinicella microcystinivorans</name>
    <dbReference type="NCBI Taxonomy" id="335406"/>
    <lineage>
        <taxon>Bacteria</taxon>
        <taxon>Pseudomonadati</taxon>
        <taxon>Pseudomonadota</taxon>
        <taxon>Alphaproteobacteria</taxon>
        <taxon>Sphingomonadales</taxon>
        <taxon>Sphingosinicellaceae</taxon>
        <taxon>Sphingosinicella</taxon>
    </lineage>
</organism>
<accession>A0AAD1G222</accession>
<dbReference type="Proteomes" id="UP000275727">
    <property type="component" value="Chromosome"/>
</dbReference>
<name>A0AAD1G222_SPHMI</name>